<evidence type="ECO:0000313" key="2">
    <source>
        <dbReference type="Proteomes" id="UP000299102"/>
    </source>
</evidence>
<protein>
    <submittedName>
        <fullName evidence="1">Uncharacterized protein</fullName>
    </submittedName>
</protein>
<sequence>MDYKRRKDFVLVNMEIKDIETETTPDFRKTNRPPRAYQSRFYMRSGGTRGEKVRVCNDFFTKTLLVSRYFLKNAIEFADKATGCYTGSDRRGVHESPNKISDDRKQKVMDHIESYPFWVPNKKSKTRYLHQSLTIKKMFDAYKEKCFTENTKNININYYYKVFHDNFQILFLANPEPKKGWGLLRSNPNISHFTGNEAGGYWIDSKGNKLDISSIDPTRSLNVSQPNLLTNEIKPSSFTLDQFASTSDVSVSNLCNNAALILPLKTLLNQQSSISMLRPTVFGNTSISADPVNL</sequence>
<dbReference type="AlphaFoldDB" id="A0A4C1SNW9"/>
<dbReference type="PANTHER" id="PTHR10773:SF19">
    <property type="match status" value="1"/>
</dbReference>
<dbReference type="EMBL" id="BGZK01007227">
    <property type="protein sequence ID" value="GBP02928.1"/>
    <property type="molecule type" value="Genomic_DNA"/>
</dbReference>
<dbReference type="Proteomes" id="UP000299102">
    <property type="component" value="Unassembled WGS sequence"/>
</dbReference>
<proteinExistence type="predicted"/>
<name>A0A4C1SNW9_EUMVA</name>
<keyword evidence="2" id="KW-1185">Reference proteome</keyword>
<dbReference type="OrthoDB" id="533763at2759"/>
<organism evidence="1 2">
    <name type="scientific">Eumeta variegata</name>
    <name type="common">Bagworm moth</name>
    <name type="synonym">Eumeta japonica</name>
    <dbReference type="NCBI Taxonomy" id="151549"/>
    <lineage>
        <taxon>Eukaryota</taxon>
        <taxon>Metazoa</taxon>
        <taxon>Ecdysozoa</taxon>
        <taxon>Arthropoda</taxon>
        <taxon>Hexapoda</taxon>
        <taxon>Insecta</taxon>
        <taxon>Pterygota</taxon>
        <taxon>Neoptera</taxon>
        <taxon>Endopterygota</taxon>
        <taxon>Lepidoptera</taxon>
        <taxon>Glossata</taxon>
        <taxon>Ditrysia</taxon>
        <taxon>Tineoidea</taxon>
        <taxon>Psychidae</taxon>
        <taxon>Oiketicinae</taxon>
        <taxon>Eumeta</taxon>
    </lineage>
</organism>
<evidence type="ECO:0000313" key="1">
    <source>
        <dbReference type="EMBL" id="GBP02928.1"/>
    </source>
</evidence>
<dbReference type="PANTHER" id="PTHR10773">
    <property type="entry name" value="DNA-DIRECTED RNA POLYMERASES I, II, AND III SUBUNIT RPABC2"/>
    <property type="match status" value="1"/>
</dbReference>
<gene>
    <name evidence="1" type="ORF">EVAR_73732_1</name>
</gene>
<accession>A0A4C1SNW9</accession>
<comment type="caution">
    <text evidence="1">The sequence shown here is derived from an EMBL/GenBank/DDBJ whole genome shotgun (WGS) entry which is preliminary data.</text>
</comment>
<reference evidence="1 2" key="1">
    <citation type="journal article" date="2019" name="Commun. Biol.">
        <title>The bagworm genome reveals a unique fibroin gene that provides high tensile strength.</title>
        <authorList>
            <person name="Kono N."/>
            <person name="Nakamura H."/>
            <person name="Ohtoshi R."/>
            <person name="Tomita M."/>
            <person name="Numata K."/>
            <person name="Arakawa K."/>
        </authorList>
    </citation>
    <scope>NUCLEOTIDE SEQUENCE [LARGE SCALE GENOMIC DNA]</scope>
</reference>